<protein>
    <submittedName>
        <fullName evidence="2">Saccharopine dehydrogenase family protein</fullName>
    </submittedName>
</protein>
<keyword evidence="3" id="KW-1185">Reference proteome</keyword>
<dbReference type="SUPFAM" id="SSF51735">
    <property type="entry name" value="NAD(P)-binding Rossmann-fold domains"/>
    <property type="match status" value="1"/>
</dbReference>
<sequence>MTGTAKASRPYDIVVYGATGYTGRLVAEYLAHHYQGAGKSGGPKWALAGRSASKLAEVRDLIGAPADTPLIVADADDPASLKAMAESTRVVVTTVGPYQLYGEPLVKACVEAGTDYADLCGEPAWMRQMIDAYHEAAKASGARIAFSSGFDSIPFDLGVLMLQKEAVARHGSPAPRVKGRVRGMQGTFSGGTAASLTETMKAVAKNPKLIPILQSPFGLTPGFEGPSQPMGLMPEYEESVGKWAAPFIMATINTKNVHRTNFLLGHPYGADFKYDEMMLTSAGELGEKAAHAIGEMLKNPFGAKPPKPGEGPSQEERENGFYDVLFIGEWPDGKRLRYGVKGRYDPGYGSTSRMIAETGIALLSCTAPGGVATPGALLGEALVKRLQDHAEITFAVEE</sequence>
<name>A0ABV6PG24_9SPHN</name>
<gene>
    <name evidence="2" type="ORF">ACFFF7_05135</name>
</gene>
<dbReference type="Pfam" id="PF03435">
    <property type="entry name" value="Sacchrp_dh_NADP"/>
    <property type="match status" value="1"/>
</dbReference>
<evidence type="ECO:0000313" key="3">
    <source>
        <dbReference type="Proteomes" id="UP001589943"/>
    </source>
</evidence>
<evidence type="ECO:0000259" key="1">
    <source>
        <dbReference type="Pfam" id="PF03435"/>
    </source>
</evidence>
<proteinExistence type="predicted"/>
<reference evidence="2 3" key="1">
    <citation type="submission" date="2024-09" db="EMBL/GenBank/DDBJ databases">
        <authorList>
            <person name="Sun Q."/>
            <person name="Mori K."/>
        </authorList>
    </citation>
    <scope>NUCLEOTIDE SEQUENCE [LARGE SCALE GENOMIC DNA]</scope>
    <source>
        <strain evidence="2 3">NCAIM B.02537</strain>
    </source>
</reference>
<feature type="domain" description="Saccharopine dehydrogenase NADP binding" evidence="1">
    <location>
        <begin position="13"/>
        <end position="142"/>
    </location>
</feature>
<dbReference type="PANTHER" id="PTHR12286:SF5">
    <property type="entry name" value="SACCHAROPINE DEHYDROGENASE-LIKE OXIDOREDUCTASE"/>
    <property type="match status" value="1"/>
</dbReference>
<dbReference type="InterPro" id="IPR036291">
    <property type="entry name" value="NAD(P)-bd_dom_sf"/>
</dbReference>
<dbReference type="Proteomes" id="UP001589943">
    <property type="component" value="Unassembled WGS sequence"/>
</dbReference>
<organism evidence="2 3">
    <name type="scientific">Novosphingobium aquiterrae</name>
    <dbReference type="NCBI Taxonomy" id="624388"/>
    <lineage>
        <taxon>Bacteria</taxon>
        <taxon>Pseudomonadati</taxon>
        <taxon>Pseudomonadota</taxon>
        <taxon>Alphaproteobacteria</taxon>
        <taxon>Sphingomonadales</taxon>
        <taxon>Sphingomonadaceae</taxon>
        <taxon>Novosphingobium</taxon>
    </lineage>
</organism>
<dbReference type="Gene3D" id="3.40.50.720">
    <property type="entry name" value="NAD(P)-binding Rossmann-like Domain"/>
    <property type="match status" value="1"/>
</dbReference>
<accession>A0ABV6PG24</accession>
<dbReference type="EMBL" id="JBHLTL010000001">
    <property type="protein sequence ID" value="MFC0588791.1"/>
    <property type="molecule type" value="Genomic_DNA"/>
</dbReference>
<evidence type="ECO:0000313" key="2">
    <source>
        <dbReference type="EMBL" id="MFC0588791.1"/>
    </source>
</evidence>
<comment type="caution">
    <text evidence="2">The sequence shown here is derived from an EMBL/GenBank/DDBJ whole genome shotgun (WGS) entry which is preliminary data.</text>
</comment>
<dbReference type="InterPro" id="IPR005097">
    <property type="entry name" value="Sacchrp_dh_NADP-bd"/>
</dbReference>
<dbReference type="PANTHER" id="PTHR12286">
    <property type="entry name" value="SACCHAROPINE DEHYDROGENASE-LIKE OXIDOREDUCTASE"/>
    <property type="match status" value="1"/>
</dbReference>
<dbReference type="InterPro" id="IPR051276">
    <property type="entry name" value="Saccharopine_DH-like_oxidrdct"/>
</dbReference>
<dbReference type="RefSeq" id="WP_379480280.1">
    <property type="nucleotide sequence ID" value="NZ_JBHLTL010000001.1"/>
</dbReference>